<gene>
    <name evidence="2" type="ORF">E6K72_06730</name>
</gene>
<evidence type="ECO:0000256" key="1">
    <source>
        <dbReference type="SAM" id="SignalP"/>
    </source>
</evidence>
<dbReference type="AlphaFoldDB" id="A0A538SV14"/>
<dbReference type="EMBL" id="VBOS01000228">
    <property type="protein sequence ID" value="TMQ55233.1"/>
    <property type="molecule type" value="Genomic_DNA"/>
</dbReference>
<proteinExistence type="predicted"/>
<organism evidence="2 3">
    <name type="scientific">Eiseniibacteriota bacterium</name>
    <dbReference type="NCBI Taxonomy" id="2212470"/>
    <lineage>
        <taxon>Bacteria</taxon>
        <taxon>Candidatus Eiseniibacteriota</taxon>
    </lineage>
</organism>
<feature type="non-terminal residue" evidence="2">
    <location>
        <position position="74"/>
    </location>
</feature>
<name>A0A538SV14_UNCEI</name>
<evidence type="ECO:0000313" key="3">
    <source>
        <dbReference type="Proteomes" id="UP000317716"/>
    </source>
</evidence>
<evidence type="ECO:0000313" key="2">
    <source>
        <dbReference type="EMBL" id="TMQ55233.1"/>
    </source>
</evidence>
<feature type="signal peptide" evidence="1">
    <location>
        <begin position="1"/>
        <end position="27"/>
    </location>
</feature>
<accession>A0A538SV14</accession>
<dbReference type="Proteomes" id="UP000317716">
    <property type="component" value="Unassembled WGS sequence"/>
</dbReference>
<reference evidence="2 3" key="1">
    <citation type="journal article" date="2019" name="Nat. Microbiol.">
        <title>Mediterranean grassland soil C-N compound turnover is dependent on rainfall and depth, and is mediated by genomically divergent microorganisms.</title>
        <authorList>
            <person name="Diamond S."/>
            <person name="Andeer P.F."/>
            <person name="Li Z."/>
            <person name="Crits-Christoph A."/>
            <person name="Burstein D."/>
            <person name="Anantharaman K."/>
            <person name="Lane K.R."/>
            <person name="Thomas B.C."/>
            <person name="Pan C."/>
            <person name="Northen T.R."/>
            <person name="Banfield J.F."/>
        </authorList>
    </citation>
    <scope>NUCLEOTIDE SEQUENCE [LARGE SCALE GENOMIC DNA]</scope>
    <source>
        <strain evidence="2">WS_2</strain>
    </source>
</reference>
<comment type="caution">
    <text evidence="2">The sequence shown here is derived from an EMBL/GenBank/DDBJ whole genome shotgun (WGS) entry which is preliminary data.</text>
</comment>
<feature type="chain" id="PRO_5022222943" description="Porin" evidence="1">
    <location>
        <begin position="28"/>
        <end position="74"/>
    </location>
</feature>
<keyword evidence="1" id="KW-0732">Signal</keyword>
<protein>
    <recommendedName>
        <fullName evidence="4">Porin</fullName>
    </recommendedName>
</protein>
<sequence>MPKSLLAARVALALVVFYASSASFAFAGIGDVYVTSDASNQVRQYDGTSGAYQTVFTTAFAANGELGIHFGATN</sequence>
<evidence type="ECO:0008006" key="4">
    <source>
        <dbReference type="Google" id="ProtNLM"/>
    </source>
</evidence>